<protein>
    <submittedName>
        <fullName evidence="3">Uncharacterized protein</fullName>
    </submittedName>
</protein>
<evidence type="ECO:0000313" key="3">
    <source>
        <dbReference type="WBParaSite" id="L893_g29189.t1"/>
    </source>
</evidence>
<feature type="region of interest" description="Disordered" evidence="1">
    <location>
        <begin position="34"/>
        <end position="87"/>
    </location>
</feature>
<sequence length="158" mass="18025">MVMYVLGHFNLAAAQRRRRGRPLQIAFERRRPNVFFGRGAAQPRGENKQRRPKRSPSESRRSSLAALPRRRRTSDLRRSRALSASDRRRADATLSSVFGALSHTHQMCTLIRKTQKEGVGHLSYHVPTHDDIADGCCYLFVCSRRRPSLSRSWPIASG</sequence>
<dbReference type="AlphaFoldDB" id="A0A1I7ZRX1"/>
<proteinExistence type="predicted"/>
<name>A0A1I7ZRX1_9BILA</name>
<keyword evidence="2" id="KW-1185">Reference proteome</keyword>
<organism evidence="2 3">
    <name type="scientific">Steinernema glaseri</name>
    <dbReference type="NCBI Taxonomy" id="37863"/>
    <lineage>
        <taxon>Eukaryota</taxon>
        <taxon>Metazoa</taxon>
        <taxon>Ecdysozoa</taxon>
        <taxon>Nematoda</taxon>
        <taxon>Chromadorea</taxon>
        <taxon>Rhabditida</taxon>
        <taxon>Tylenchina</taxon>
        <taxon>Panagrolaimomorpha</taxon>
        <taxon>Strongyloidoidea</taxon>
        <taxon>Steinernematidae</taxon>
        <taxon>Steinernema</taxon>
    </lineage>
</organism>
<reference evidence="3" key="1">
    <citation type="submission" date="2016-11" db="UniProtKB">
        <authorList>
            <consortium name="WormBaseParasite"/>
        </authorList>
    </citation>
    <scope>IDENTIFICATION</scope>
</reference>
<evidence type="ECO:0000256" key="1">
    <source>
        <dbReference type="SAM" id="MobiDB-lite"/>
    </source>
</evidence>
<accession>A0A1I7ZRX1</accession>
<dbReference type="Proteomes" id="UP000095287">
    <property type="component" value="Unplaced"/>
</dbReference>
<feature type="compositionally biased region" description="Basic and acidic residues" evidence="1">
    <location>
        <begin position="45"/>
        <end position="61"/>
    </location>
</feature>
<dbReference type="WBParaSite" id="L893_g29189.t1">
    <property type="protein sequence ID" value="L893_g29189.t1"/>
    <property type="gene ID" value="L893_g29189"/>
</dbReference>
<evidence type="ECO:0000313" key="2">
    <source>
        <dbReference type="Proteomes" id="UP000095287"/>
    </source>
</evidence>